<keyword evidence="10" id="KW-1185">Reference proteome</keyword>
<protein>
    <recommendedName>
        <fullName evidence="11">NADPH-dependent glutamate synthase beta chain and related oxidoreductases</fullName>
    </recommendedName>
</protein>
<dbReference type="Pfam" id="PF14691">
    <property type="entry name" value="Fer4_20"/>
    <property type="match status" value="1"/>
</dbReference>
<feature type="domain" description="Cysteine-rich" evidence="6">
    <location>
        <begin position="435"/>
        <end position="515"/>
    </location>
</feature>
<reference evidence="10" key="1">
    <citation type="journal article" date="2008" name="Genome Res.">
        <title>The genome of Pelotomaculum thermopropionicum reveals niche-associated evolution in anaerobic microbiota.</title>
        <authorList>
            <person name="Kosaka T."/>
            <person name="Kato S."/>
            <person name="Shimoyama T."/>
            <person name="Ishii S."/>
            <person name="Abe T."/>
            <person name="Watanabe K."/>
        </authorList>
    </citation>
    <scope>NUCLEOTIDE SEQUENCE [LARGE SCALE GENOMIC DNA]</scope>
    <source>
        <strain evidence="10">DSM 13744 / JCM 10971 / SI</strain>
    </source>
</reference>
<evidence type="ECO:0000313" key="10">
    <source>
        <dbReference type="Proteomes" id="UP000006556"/>
    </source>
</evidence>
<dbReference type="eggNOG" id="COG0247">
    <property type="taxonomic scope" value="Bacteria"/>
</dbReference>
<dbReference type="eggNOG" id="COG0493">
    <property type="taxonomic scope" value="Bacteria"/>
</dbReference>
<dbReference type="Gene3D" id="1.10.1060.10">
    <property type="entry name" value="Alpha-helical ferredoxin"/>
    <property type="match status" value="2"/>
</dbReference>
<evidence type="ECO:0000256" key="2">
    <source>
        <dbReference type="ARBA" id="ARBA00022723"/>
    </source>
</evidence>
<evidence type="ECO:0000313" key="9">
    <source>
        <dbReference type="EMBL" id="BAF58861.1"/>
    </source>
</evidence>
<dbReference type="GO" id="GO:0046872">
    <property type="term" value="F:metal ion binding"/>
    <property type="evidence" value="ECO:0007669"/>
    <property type="project" value="UniProtKB-KW"/>
</dbReference>
<dbReference type="InterPro" id="IPR051460">
    <property type="entry name" value="HdrC_iron-sulfur_subunit"/>
</dbReference>
<dbReference type="PRINTS" id="PR00419">
    <property type="entry name" value="ADXRDTASE"/>
</dbReference>
<feature type="domain" description="Cysteine-rich" evidence="6">
    <location>
        <begin position="548"/>
        <end position="626"/>
    </location>
</feature>
<feature type="domain" description="Dihydroprymidine dehydrogenase" evidence="8">
    <location>
        <begin position="8"/>
        <end position="91"/>
    </location>
</feature>
<dbReference type="Pfam" id="PF07992">
    <property type="entry name" value="Pyr_redox_2"/>
    <property type="match status" value="1"/>
</dbReference>
<dbReference type="AlphaFoldDB" id="A5D4G3"/>
<proteinExistence type="predicted"/>
<evidence type="ECO:0000256" key="1">
    <source>
        <dbReference type="ARBA" id="ARBA00022485"/>
    </source>
</evidence>
<dbReference type="NCBIfam" id="NF045663">
    <property type="entry name" value="diclust_near_Sec"/>
    <property type="match status" value="1"/>
</dbReference>
<dbReference type="InterPro" id="IPR017900">
    <property type="entry name" value="4Fe4S_Fe_S_CS"/>
</dbReference>
<dbReference type="InterPro" id="IPR009051">
    <property type="entry name" value="Helical_ferredxn"/>
</dbReference>
<dbReference type="InterPro" id="IPR023753">
    <property type="entry name" value="FAD/NAD-binding_dom"/>
</dbReference>
<dbReference type="Pfam" id="PF02754">
    <property type="entry name" value="CCG"/>
    <property type="match status" value="2"/>
</dbReference>
<dbReference type="InterPro" id="IPR028261">
    <property type="entry name" value="DPD_II"/>
</dbReference>
<dbReference type="STRING" id="370438.PTH_0680"/>
<evidence type="ECO:0000256" key="4">
    <source>
        <dbReference type="ARBA" id="ARBA00023004"/>
    </source>
</evidence>
<dbReference type="InterPro" id="IPR004017">
    <property type="entry name" value="Cys_rich_dom"/>
</dbReference>
<feature type="domain" description="FAD/NAD(P)-binding" evidence="7">
    <location>
        <begin position="106"/>
        <end position="239"/>
    </location>
</feature>
<evidence type="ECO:0008006" key="11">
    <source>
        <dbReference type="Google" id="ProtNLM"/>
    </source>
</evidence>
<evidence type="ECO:0000259" key="6">
    <source>
        <dbReference type="Pfam" id="PF02754"/>
    </source>
</evidence>
<dbReference type="Proteomes" id="UP000006556">
    <property type="component" value="Chromosome"/>
</dbReference>
<keyword evidence="5" id="KW-0411">Iron-sulfur</keyword>
<name>A5D4G3_PELTS</name>
<dbReference type="GO" id="GO:0051539">
    <property type="term" value="F:4 iron, 4 sulfur cluster binding"/>
    <property type="evidence" value="ECO:0007669"/>
    <property type="project" value="UniProtKB-KW"/>
</dbReference>
<dbReference type="HOGENOM" id="CLU_363603_0_0_9"/>
<dbReference type="KEGG" id="pth:PTH_0680"/>
<dbReference type="PANTHER" id="PTHR43255:SF1">
    <property type="entry name" value="IRON-SULFUR-BINDING OXIDOREDUCTASE FADF-RELATED"/>
    <property type="match status" value="1"/>
</dbReference>
<dbReference type="PANTHER" id="PTHR43255">
    <property type="entry name" value="IRON-SULFUR-BINDING OXIDOREDUCTASE FADF-RELATED-RELATED"/>
    <property type="match status" value="1"/>
</dbReference>
<dbReference type="PROSITE" id="PS00198">
    <property type="entry name" value="4FE4S_FER_1"/>
    <property type="match status" value="1"/>
</dbReference>
<organism evidence="9 10">
    <name type="scientific">Pelotomaculum thermopropionicum (strain DSM 13744 / JCM 10971 / SI)</name>
    <dbReference type="NCBI Taxonomy" id="370438"/>
    <lineage>
        <taxon>Bacteria</taxon>
        <taxon>Bacillati</taxon>
        <taxon>Bacillota</taxon>
        <taxon>Clostridia</taxon>
        <taxon>Eubacteriales</taxon>
        <taxon>Desulfotomaculaceae</taxon>
        <taxon>Pelotomaculum</taxon>
    </lineage>
</organism>
<dbReference type="Gene3D" id="3.50.50.60">
    <property type="entry name" value="FAD/NAD(P)-binding domain"/>
    <property type="match status" value="1"/>
</dbReference>
<dbReference type="GO" id="GO:0005886">
    <property type="term" value="C:plasma membrane"/>
    <property type="evidence" value="ECO:0007669"/>
    <property type="project" value="TreeGrafter"/>
</dbReference>
<evidence type="ECO:0000259" key="7">
    <source>
        <dbReference type="Pfam" id="PF07992"/>
    </source>
</evidence>
<evidence type="ECO:0000256" key="5">
    <source>
        <dbReference type="ARBA" id="ARBA00023014"/>
    </source>
</evidence>
<sequence>MDQKELRELEDRCIQECPPACVTACPVHVDVKLFLAEMKKGNFDGALKIFSRTVPFPGILGRICDHPCQDACRRREAGGAVSIGALEKACVQLSPALPVRVTPPPKKKEKIAVVGGGLSGLTAAFDLAGKGYGVTIFEAEGRLGGKLWEIPEEVLPRQVIKEEIGLLEKMGVEVRLNTTVGKDITLEDLGREFDAVYLGLGANPKDTLGLKLDQQGRIEVHPVTLTTGHTGVFAGGGLRAGGFKPSPVGAVSDGRRAAVSIDRYLQKVSLTAAREKEGPYQTRLYTSLEGVEPLPAVAAGDPVRGYTREEAIREAGRCLQCQCLECVKACEYLARFGSYPRRYVREVYNNESIVMGMHLANKLINSCSLCGLCQVICPNDFHMGEVCKKARESMVSRGKMPPSVHDFALRDMQFSNGEKFALVRPDPGTAAGGSAFFPGCQLSASAPEYVEKVYAYLRERVPGGVGLVFRCCGAPADWAGRKDIFLQGREEILRLWKDMGEPRFILACSSCYQVFKTFMPEIEIISLWEIYDRLGLPQALPEGSPRTVAVHDACSTRHEEHIHRSVRSILKRLGYSVQELKYSGEKTGCCGYGGLMTFANPELAARVVDRRAGESGADYVAYCAMCRDRLAAGGKRALHLLDLIYGDNYDRLACRKGPGYSQRHENRARLKRKMLKEVWGEEVEDKKGFETIELYIGDDIRELMENRLILVEDIQKVIDYAEKTGKKLFNEDSKHYLACYRPVSVTYWVEYSPQGAGYKVYNAYSHRMQIIEEVKS</sequence>
<evidence type="ECO:0000259" key="8">
    <source>
        <dbReference type="Pfam" id="PF14691"/>
    </source>
</evidence>
<evidence type="ECO:0000256" key="3">
    <source>
        <dbReference type="ARBA" id="ARBA00023002"/>
    </source>
</evidence>
<dbReference type="InterPro" id="IPR036188">
    <property type="entry name" value="FAD/NAD-bd_sf"/>
</dbReference>
<keyword evidence="2" id="KW-0479">Metal-binding</keyword>
<keyword evidence="3" id="KW-0560">Oxidoreductase</keyword>
<keyword evidence="1" id="KW-0004">4Fe-4S</keyword>
<keyword evidence="4" id="KW-0408">Iron</keyword>
<dbReference type="GO" id="GO:0016491">
    <property type="term" value="F:oxidoreductase activity"/>
    <property type="evidence" value="ECO:0007669"/>
    <property type="project" value="UniProtKB-KW"/>
</dbReference>
<gene>
    <name evidence="9" type="ordered locus">PTH_0680</name>
</gene>
<dbReference type="Pfam" id="PF13534">
    <property type="entry name" value="Fer4_17"/>
    <property type="match status" value="1"/>
</dbReference>
<dbReference type="SUPFAM" id="SSF46548">
    <property type="entry name" value="alpha-helical ferredoxin"/>
    <property type="match status" value="1"/>
</dbReference>
<accession>A5D4G3</accession>
<dbReference type="SUPFAM" id="SSF51971">
    <property type="entry name" value="Nucleotide-binding domain"/>
    <property type="match status" value="1"/>
</dbReference>
<dbReference type="EMBL" id="AP009389">
    <property type="protein sequence ID" value="BAF58861.1"/>
    <property type="molecule type" value="Genomic_DNA"/>
</dbReference>